<evidence type="ECO:0000256" key="2">
    <source>
        <dbReference type="ARBA" id="ARBA00022729"/>
    </source>
</evidence>
<evidence type="ECO:0000313" key="7">
    <source>
        <dbReference type="EMBL" id="CCO20337.1"/>
    </source>
</evidence>
<proteinExistence type="predicted"/>
<evidence type="ECO:0000256" key="4">
    <source>
        <dbReference type="SAM" id="Coils"/>
    </source>
</evidence>
<feature type="domain" description="J" evidence="6">
    <location>
        <begin position="716"/>
        <end position="800"/>
    </location>
</feature>
<dbReference type="PANTHER" id="PTHR44140">
    <property type="entry name" value="LD25575P"/>
    <property type="match status" value="1"/>
</dbReference>
<dbReference type="CDD" id="cd06257">
    <property type="entry name" value="DnaJ"/>
    <property type="match status" value="1"/>
</dbReference>
<comment type="subcellular location">
    <subcellularLocation>
        <location evidence="1">Endoplasmic reticulum</location>
    </subcellularLocation>
</comment>
<dbReference type="InterPro" id="IPR001623">
    <property type="entry name" value="DnaJ_domain"/>
</dbReference>
<dbReference type="GO" id="GO:0051787">
    <property type="term" value="F:misfolded protein binding"/>
    <property type="evidence" value="ECO:0007669"/>
    <property type="project" value="TreeGrafter"/>
</dbReference>
<dbReference type="InterPro" id="IPR051727">
    <property type="entry name" value="DnaJ_C3_Co-chaperones"/>
</dbReference>
<dbReference type="GO" id="GO:0051087">
    <property type="term" value="F:protein-folding chaperone binding"/>
    <property type="evidence" value="ECO:0007669"/>
    <property type="project" value="TreeGrafter"/>
</dbReference>
<evidence type="ECO:0000313" key="8">
    <source>
        <dbReference type="Proteomes" id="UP000198341"/>
    </source>
</evidence>
<protein>
    <submittedName>
        <fullName evidence="7">DnaJ homolog subfamily C member 3</fullName>
    </submittedName>
</protein>
<dbReference type="Gene3D" id="1.25.40.10">
    <property type="entry name" value="Tetratricopeptide repeat domain"/>
    <property type="match status" value="1"/>
</dbReference>
<evidence type="ECO:0000256" key="1">
    <source>
        <dbReference type="ARBA" id="ARBA00004240"/>
    </source>
</evidence>
<dbReference type="InterPro" id="IPR011990">
    <property type="entry name" value="TPR-like_helical_dom_sf"/>
</dbReference>
<keyword evidence="4" id="KW-0175">Coiled coil</keyword>
<evidence type="ECO:0000256" key="5">
    <source>
        <dbReference type="SAM" id="MobiDB-lite"/>
    </source>
</evidence>
<sequence length="843" mass="96070">MFASTSTAFASDNTDNGTEDNKNDDLLDLLGEIDAEIEGEFSDEFTLKSDIQVQIAHEITVRGASSGNEKLVQRSIDFIVGDDYASAAFRFCVKHELYHHQHVRATALKIKEEIEKMPEDARPAVGGAAAKRRRREGVPEKRKKTAQERYEVVREYLNETKFVKAGEELSRLVEEFQDHQLNSDEHIEQDKEDVAVGGPLNRLVEVMKRAKRLINDEQKQRDENEKLVSLGEQLKKKMEKKRETIAQSEEGFRELLRQTYETPKSERLERVGRLPPLAKMDVKVDGKMKEMLVFQDQDAQTAVFEWCVYNGIREPEKMVDVLRNLLKLTGEERWRSVNERNAQGYVDAYYGKKTSNVEEALKMWADGTDKFGIISGSKLLELAAQYKEKIADSGEVALELEYEKTVKLLRRNVEYFTASVDFETAMKKDECKNAILFSQTMIKIDRKRPVTALQKLFAAKCKLRLKKFDESATDAFSILSRIKTTGDWKATDIKYLTVYIGGMSAMKLGDSERALKFYAVCVRNDPDFSLCKDIYKNLNSIKKSMKIVDDKLNDKHPRPALEAMDAVEIAAKSLGFHGVKSFENDMNVRKCRAAVFKRQLNDAYDYCQNASDYFGVKAKMIESDPLTGSEDGAEALLEEKVTAEDMLKYAEALRATAELYVADENPKEAKSLAEQALEICRANAGQSSSSRSLKENLESFVRETHNLVRQYENNRDYAKILGVPPNLNELTKERQCDFIKKSFKKLALKWHPDKHETNARKKRAARKLNDAAEARDELNDRANCEAGSVNRERARAEKAKEEERNRQNWARGGGGGGHHWGGHQHQYQRQRRGGGPGGGHWEF</sequence>
<feature type="region of interest" description="Disordered" evidence="5">
    <location>
        <begin position="787"/>
        <end position="843"/>
    </location>
</feature>
<dbReference type="AlphaFoldDB" id="K8EQ07"/>
<feature type="compositionally biased region" description="Basic residues" evidence="5">
    <location>
        <begin position="820"/>
        <end position="832"/>
    </location>
</feature>
<gene>
    <name evidence="7" type="ordered locus">Bathy16g00420</name>
</gene>
<feature type="compositionally biased region" description="Basic and acidic residues" evidence="5">
    <location>
        <begin position="790"/>
        <end position="806"/>
    </location>
</feature>
<dbReference type="SMART" id="SM00271">
    <property type="entry name" value="DnaJ"/>
    <property type="match status" value="1"/>
</dbReference>
<dbReference type="KEGG" id="bpg:Bathy16g00420"/>
<dbReference type="PANTHER" id="PTHR44140:SF2">
    <property type="entry name" value="LD25575P"/>
    <property type="match status" value="1"/>
</dbReference>
<accession>K8EQ07</accession>
<dbReference type="Proteomes" id="UP000198341">
    <property type="component" value="Chromosome 16"/>
</dbReference>
<dbReference type="EMBL" id="FO082263">
    <property type="protein sequence ID" value="CCO20337.1"/>
    <property type="molecule type" value="Genomic_DNA"/>
</dbReference>
<dbReference type="GO" id="GO:0034975">
    <property type="term" value="P:protein folding in endoplasmic reticulum"/>
    <property type="evidence" value="ECO:0007669"/>
    <property type="project" value="TreeGrafter"/>
</dbReference>
<name>K8EQ07_9CHLO</name>
<dbReference type="Gene3D" id="1.10.287.110">
    <property type="entry name" value="DnaJ domain"/>
    <property type="match status" value="1"/>
</dbReference>
<dbReference type="Pfam" id="PF00226">
    <property type="entry name" value="DnaJ"/>
    <property type="match status" value="1"/>
</dbReference>
<dbReference type="InterPro" id="IPR036869">
    <property type="entry name" value="J_dom_sf"/>
</dbReference>
<feature type="region of interest" description="Disordered" evidence="5">
    <location>
        <begin position="120"/>
        <end position="145"/>
    </location>
</feature>
<dbReference type="RefSeq" id="XP_007508720.1">
    <property type="nucleotide sequence ID" value="XM_007508658.1"/>
</dbReference>
<feature type="compositionally biased region" description="Polar residues" evidence="5">
    <location>
        <begin position="1"/>
        <end position="16"/>
    </location>
</feature>
<keyword evidence="3" id="KW-0256">Endoplasmic reticulum</keyword>
<dbReference type="GO" id="GO:0005783">
    <property type="term" value="C:endoplasmic reticulum"/>
    <property type="evidence" value="ECO:0007669"/>
    <property type="project" value="UniProtKB-SubCell"/>
</dbReference>
<dbReference type="PROSITE" id="PS50076">
    <property type="entry name" value="DNAJ_2"/>
    <property type="match status" value="1"/>
</dbReference>
<dbReference type="SUPFAM" id="SSF46565">
    <property type="entry name" value="Chaperone J-domain"/>
    <property type="match status" value="1"/>
</dbReference>
<feature type="coiled-coil region" evidence="4">
    <location>
        <begin position="200"/>
        <end position="258"/>
    </location>
</feature>
<dbReference type="STRING" id="41875.K8EQ07"/>
<evidence type="ECO:0000256" key="3">
    <source>
        <dbReference type="ARBA" id="ARBA00022824"/>
    </source>
</evidence>
<organism evidence="7 8">
    <name type="scientific">Bathycoccus prasinos</name>
    <dbReference type="NCBI Taxonomy" id="41875"/>
    <lineage>
        <taxon>Eukaryota</taxon>
        <taxon>Viridiplantae</taxon>
        <taxon>Chlorophyta</taxon>
        <taxon>Mamiellophyceae</taxon>
        <taxon>Mamiellales</taxon>
        <taxon>Bathycoccaceae</taxon>
        <taxon>Bathycoccus</taxon>
    </lineage>
</organism>
<evidence type="ECO:0000259" key="6">
    <source>
        <dbReference type="PROSITE" id="PS50076"/>
    </source>
</evidence>
<keyword evidence="2" id="KW-0732">Signal</keyword>
<dbReference type="GeneID" id="19011177"/>
<reference evidence="7 8" key="1">
    <citation type="submission" date="2011-10" db="EMBL/GenBank/DDBJ databases">
        <authorList>
            <person name="Genoscope - CEA"/>
        </authorList>
    </citation>
    <scope>NUCLEOTIDE SEQUENCE [LARGE SCALE GENOMIC DNA]</scope>
    <source>
        <strain evidence="7 8">RCC 1105</strain>
    </source>
</reference>
<dbReference type="SUPFAM" id="SSF48452">
    <property type="entry name" value="TPR-like"/>
    <property type="match status" value="1"/>
</dbReference>
<feature type="compositionally biased region" description="Gly residues" evidence="5">
    <location>
        <begin position="833"/>
        <end position="843"/>
    </location>
</feature>
<feature type="compositionally biased region" description="Basic and acidic residues" evidence="5">
    <location>
        <begin position="136"/>
        <end position="145"/>
    </location>
</feature>
<dbReference type="OrthoDB" id="10250354at2759"/>
<feature type="region of interest" description="Disordered" evidence="5">
    <location>
        <begin position="1"/>
        <end position="23"/>
    </location>
</feature>
<keyword evidence="8" id="KW-1185">Reference proteome</keyword>